<dbReference type="Gene3D" id="3.40.630.30">
    <property type="match status" value="1"/>
</dbReference>
<name>A0A068NYP3_FIMGI</name>
<dbReference type="InterPro" id="IPR050832">
    <property type="entry name" value="Bact_Acetyltransf"/>
</dbReference>
<dbReference type="PANTHER" id="PTHR43877">
    <property type="entry name" value="AMINOALKYLPHOSPHONATE N-ACETYLTRANSFERASE-RELATED-RELATED"/>
    <property type="match status" value="1"/>
</dbReference>
<dbReference type="InterPro" id="IPR016181">
    <property type="entry name" value="Acyl_CoA_acyltransferase"/>
</dbReference>
<dbReference type="HOGENOM" id="CLU_1561397_0_0_0"/>
<dbReference type="AlphaFoldDB" id="A0A068NYP3"/>
<dbReference type="RefSeq" id="WP_025228905.1">
    <property type="nucleotide sequence ID" value="NZ_CP007139.1"/>
</dbReference>
<dbReference type="EMBL" id="CP007139">
    <property type="protein sequence ID" value="AIE87174.1"/>
    <property type="molecule type" value="Genomic_DNA"/>
</dbReference>
<dbReference type="GO" id="GO:0016747">
    <property type="term" value="F:acyltransferase activity, transferring groups other than amino-acyl groups"/>
    <property type="evidence" value="ECO:0007669"/>
    <property type="project" value="InterPro"/>
</dbReference>
<feature type="domain" description="N-acetyltransferase" evidence="3">
    <location>
        <begin position="24"/>
        <end position="171"/>
    </location>
</feature>
<dbReference type="Proteomes" id="UP000027982">
    <property type="component" value="Chromosome"/>
</dbReference>
<dbReference type="eggNOG" id="COG0456">
    <property type="taxonomic scope" value="Bacteria"/>
</dbReference>
<accession>A0A068NYP3</accession>
<dbReference type="CDD" id="cd04301">
    <property type="entry name" value="NAT_SF"/>
    <property type="match status" value="1"/>
</dbReference>
<evidence type="ECO:0000256" key="1">
    <source>
        <dbReference type="ARBA" id="ARBA00022679"/>
    </source>
</evidence>
<proteinExistence type="predicted"/>
<evidence type="ECO:0000313" key="4">
    <source>
        <dbReference type="EMBL" id="AIE87174.1"/>
    </source>
</evidence>
<reference evidence="4 5" key="1">
    <citation type="journal article" date="2014" name="PLoS ONE">
        <title>The first complete genome sequence of the class fimbriimonadia in the phylum armatimonadetes.</title>
        <authorList>
            <person name="Hu Z.Y."/>
            <person name="Wang Y.Z."/>
            <person name="Im W.T."/>
            <person name="Wang S.Y."/>
            <person name="Zhao G.P."/>
            <person name="Zheng H.J."/>
            <person name="Quan Z.X."/>
        </authorList>
    </citation>
    <scope>NUCLEOTIDE SEQUENCE [LARGE SCALE GENOMIC DNA]</scope>
    <source>
        <strain evidence="4">Gsoil 348</strain>
    </source>
</reference>
<dbReference type="OrthoDB" id="9799092at2"/>
<evidence type="ECO:0000259" key="3">
    <source>
        <dbReference type="PROSITE" id="PS51186"/>
    </source>
</evidence>
<dbReference type="InterPro" id="IPR000182">
    <property type="entry name" value="GNAT_dom"/>
</dbReference>
<gene>
    <name evidence="4" type="ORF">OP10G_3806</name>
</gene>
<evidence type="ECO:0000313" key="5">
    <source>
        <dbReference type="Proteomes" id="UP000027982"/>
    </source>
</evidence>
<dbReference type="STRING" id="661478.OP10G_3806"/>
<dbReference type="PROSITE" id="PS51186">
    <property type="entry name" value="GNAT"/>
    <property type="match status" value="1"/>
</dbReference>
<organism evidence="4 5">
    <name type="scientific">Fimbriimonas ginsengisoli Gsoil 348</name>
    <dbReference type="NCBI Taxonomy" id="661478"/>
    <lineage>
        <taxon>Bacteria</taxon>
        <taxon>Bacillati</taxon>
        <taxon>Armatimonadota</taxon>
        <taxon>Fimbriimonadia</taxon>
        <taxon>Fimbriimonadales</taxon>
        <taxon>Fimbriimonadaceae</taxon>
        <taxon>Fimbriimonas</taxon>
    </lineage>
</organism>
<sequence length="176" mass="19070">MSQLVMRRDRLDVLPGEPPLAGNYLLREAVEADASGLASVLTAAFGDEWTEADVFERLLRAPDVRRTFVIVSDQGVVATASSQTIPDRWPDSGVVHWVGAEPAHAGRGLGYAVCLAVLRDHRDAGLTSAVLTTDDERLAAIRTYLKLGFRPLECDSDHGARWAAVFGKLAQTETAK</sequence>
<keyword evidence="2" id="KW-0012">Acyltransferase</keyword>
<keyword evidence="1 4" id="KW-0808">Transferase</keyword>
<protein>
    <submittedName>
        <fullName evidence="4">GCN5-like N-acetyltransferase</fullName>
    </submittedName>
</protein>
<dbReference type="Pfam" id="PF00583">
    <property type="entry name" value="Acetyltransf_1"/>
    <property type="match status" value="1"/>
</dbReference>
<keyword evidence="5" id="KW-1185">Reference proteome</keyword>
<dbReference type="KEGG" id="fgi:OP10G_3806"/>
<evidence type="ECO:0000256" key="2">
    <source>
        <dbReference type="ARBA" id="ARBA00023315"/>
    </source>
</evidence>
<dbReference type="SUPFAM" id="SSF55729">
    <property type="entry name" value="Acyl-CoA N-acyltransferases (Nat)"/>
    <property type="match status" value="1"/>
</dbReference>